<dbReference type="RefSeq" id="WP_015399539.1">
    <property type="nucleotide sequence ID" value="NC_020302.1"/>
</dbReference>
<dbReference type="SMART" id="SM00530">
    <property type="entry name" value="HTH_XRE"/>
    <property type="match status" value="1"/>
</dbReference>
<dbReference type="GO" id="GO:0003677">
    <property type="term" value="F:DNA binding"/>
    <property type="evidence" value="ECO:0007669"/>
    <property type="project" value="UniProtKB-KW"/>
</dbReference>
<dbReference type="InterPro" id="IPR050807">
    <property type="entry name" value="TransReg_Diox_bact_type"/>
</dbReference>
<evidence type="ECO:0000313" key="3">
    <source>
        <dbReference type="EMBL" id="AGF71115.1"/>
    </source>
</evidence>
<dbReference type="PANTHER" id="PTHR46797:SF1">
    <property type="entry name" value="METHYLPHOSPHONATE SYNTHASE"/>
    <property type="match status" value="1"/>
</dbReference>
<evidence type="ECO:0000259" key="2">
    <source>
        <dbReference type="PROSITE" id="PS50943"/>
    </source>
</evidence>
<evidence type="ECO:0000313" key="4">
    <source>
        <dbReference type="Proteomes" id="UP000011723"/>
    </source>
</evidence>
<dbReference type="Gene3D" id="1.10.260.40">
    <property type="entry name" value="lambda repressor-like DNA-binding domains"/>
    <property type="match status" value="1"/>
</dbReference>
<reference evidence="3 4" key="1">
    <citation type="journal article" date="2012" name="Stand. Genomic Sci.">
        <title>Genome sequence of the halotolerant bacterium Corynebacterium halotolerans type strain YIM 70093(T) (= DSM 44683(T)).</title>
        <authorList>
            <person name="Ruckert C."/>
            <person name="Albersmeier A."/>
            <person name="Al-Dilaimi A."/>
            <person name="Niehaus K."/>
            <person name="Szczepanowski R."/>
            <person name="Kalinowski J."/>
        </authorList>
    </citation>
    <scope>NUCLEOTIDE SEQUENCE [LARGE SCALE GENOMIC DNA]</scope>
    <source>
        <strain evidence="3">YIM 70093</strain>
    </source>
</reference>
<protein>
    <recommendedName>
        <fullName evidence="2">HTH cro/C1-type domain-containing protein</fullName>
    </recommendedName>
</protein>
<organism evidence="3 4">
    <name type="scientific">Corynebacterium halotolerans YIM 70093 = DSM 44683</name>
    <dbReference type="NCBI Taxonomy" id="1121362"/>
    <lineage>
        <taxon>Bacteria</taxon>
        <taxon>Bacillati</taxon>
        <taxon>Actinomycetota</taxon>
        <taxon>Actinomycetes</taxon>
        <taxon>Mycobacteriales</taxon>
        <taxon>Corynebacteriaceae</taxon>
        <taxon>Corynebacterium</taxon>
    </lineage>
</organism>
<dbReference type="CDD" id="cd00093">
    <property type="entry name" value="HTH_XRE"/>
    <property type="match status" value="1"/>
</dbReference>
<dbReference type="InterPro" id="IPR001387">
    <property type="entry name" value="Cro/C1-type_HTH"/>
</dbReference>
<dbReference type="AlphaFoldDB" id="M1NUD0"/>
<sequence>MHALTKNTAHTVADVSDTLKHARVAAGLTQSEIAKQLDVSRSWISQFERGQTKGVALARILDIAEALGVTISLDYEGAEEQPQGAVLPPETISPKGAVFHVRSGLDLVHQRQTVADAAQVAQPVELPELVEA</sequence>
<dbReference type="PATRIC" id="fig|1121362.3.peg.94"/>
<dbReference type="Pfam" id="PF13560">
    <property type="entry name" value="HTH_31"/>
    <property type="match status" value="1"/>
</dbReference>
<dbReference type="GO" id="GO:0003700">
    <property type="term" value="F:DNA-binding transcription factor activity"/>
    <property type="evidence" value="ECO:0007669"/>
    <property type="project" value="TreeGrafter"/>
</dbReference>
<proteinExistence type="predicted"/>
<accession>M1NUD0</accession>
<feature type="domain" description="HTH cro/C1-type" evidence="2">
    <location>
        <begin position="19"/>
        <end position="75"/>
    </location>
</feature>
<dbReference type="SUPFAM" id="SSF47413">
    <property type="entry name" value="lambda repressor-like DNA-binding domains"/>
    <property type="match status" value="1"/>
</dbReference>
<keyword evidence="1" id="KW-0238">DNA-binding</keyword>
<evidence type="ECO:0000256" key="1">
    <source>
        <dbReference type="ARBA" id="ARBA00023125"/>
    </source>
</evidence>
<dbReference type="Proteomes" id="UP000011723">
    <property type="component" value="Chromosome"/>
</dbReference>
<dbReference type="eggNOG" id="COG1396">
    <property type="taxonomic scope" value="Bacteria"/>
</dbReference>
<dbReference type="PANTHER" id="PTHR46797">
    <property type="entry name" value="HTH-TYPE TRANSCRIPTIONAL REGULATOR"/>
    <property type="match status" value="1"/>
</dbReference>
<dbReference type="GO" id="GO:0005829">
    <property type="term" value="C:cytosol"/>
    <property type="evidence" value="ECO:0007669"/>
    <property type="project" value="TreeGrafter"/>
</dbReference>
<dbReference type="OrthoDB" id="3469353at2"/>
<dbReference type="InterPro" id="IPR010982">
    <property type="entry name" value="Lambda_DNA-bd_dom_sf"/>
</dbReference>
<dbReference type="PROSITE" id="PS50943">
    <property type="entry name" value="HTH_CROC1"/>
    <property type="match status" value="1"/>
</dbReference>
<gene>
    <name evidence="3" type="ORF">A605_00495</name>
</gene>
<name>M1NUD0_9CORY</name>
<dbReference type="KEGG" id="chn:A605_00495"/>
<dbReference type="HOGENOM" id="CLU_1913536_0_0_11"/>
<keyword evidence="4" id="KW-1185">Reference proteome</keyword>
<dbReference type="EMBL" id="CP003697">
    <property type="protein sequence ID" value="AGF71115.1"/>
    <property type="molecule type" value="Genomic_DNA"/>
</dbReference>